<name>A0ACA9R7D6_9GLOM</name>
<reference evidence="1" key="1">
    <citation type="submission" date="2021-06" db="EMBL/GenBank/DDBJ databases">
        <authorList>
            <person name="Kallberg Y."/>
            <person name="Tangrot J."/>
            <person name="Rosling A."/>
        </authorList>
    </citation>
    <scope>NUCLEOTIDE SEQUENCE</scope>
    <source>
        <strain evidence="1">28 12/20/2015</strain>
    </source>
</reference>
<comment type="caution">
    <text evidence="1">The sequence shown here is derived from an EMBL/GenBank/DDBJ whole genome shotgun (WGS) entry which is preliminary data.</text>
</comment>
<keyword evidence="2" id="KW-1185">Reference proteome</keyword>
<evidence type="ECO:0000313" key="1">
    <source>
        <dbReference type="EMBL" id="CAG8780555.1"/>
    </source>
</evidence>
<accession>A0ACA9R7D6</accession>
<proteinExistence type="predicted"/>
<dbReference type="EMBL" id="CAJVPW010060223">
    <property type="protein sequence ID" value="CAG8780555.1"/>
    <property type="molecule type" value="Genomic_DNA"/>
</dbReference>
<sequence>MYKKSDWSSFYNKQNIPEENQENWYISGLTTKECEIAINNGWNIDNNNKIINKYIKHRNYKKIDVLKVKKSELDKSLDILGKILEKEKNTFKSLPEDFENVSITELNNEYLPR</sequence>
<organism evidence="1 2">
    <name type="scientific">Cetraspora pellucida</name>
    <dbReference type="NCBI Taxonomy" id="1433469"/>
    <lineage>
        <taxon>Eukaryota</taxon>
        <taxon>Fungi</taxon>
        <taxon>Fungi incertae sedis</taxon>
        <taxon>Mucoromycota</taxon>
        <taxon>Glomeromycotina</taxon>
        <taxon>Glomeromycetes</taxon>
        <taxon>Diversisporales</taxon>
        <taxon>Gigasporaceae</taxon>
        <taxon>Cetraspora</taxon>
    </lineage>
</organism>
<gene>
    <name evidence="1" type="ORF">SPELUC_LOCUS16380</name>
</gene>
<protein>
    <submittedName>
        <fullName evidence="1">7515_t:CDS:1</fullName>
    </submittedName>
</protein>
<dbReference type="Proteomes" id="UP000789366">
    <property type="component" value="Unassembled WGS sequence"/>
</dbReference>
<evidence type="ECO:0000313" key="2">
    <source>
        <dbReference type="Proteomes" id="UP000789366"/>
    </source>
</evidence>
<feature type="non-terminal residue" evidence="1">
    <location>
        <position position="113"/>
    </location>
</feature>